<evidence type="ECO:0000256" key="1">
    <source>
        <dbReference type="SAM" id="MobiDB-lite"/>
    </source>
</evidence>
<dbReference type="EMBL" id="CAJJDM010000074">
    <property type="protein sequence ID" value="CAD8083930.1"/>
    <property type="molecule type" value="Genomic_DNA"/>
</dbReference>
<comment type="caution">
    <text evidence="2">The sequence shown here is derived from an EMBL/GenBank/DDBJ whole genome shotgun (WGS) entry which is preliminary data.</text>
</comment>
<keyword evidence="3" id="KW-1185">Reference proteome</keyword>
<dbReference type="Proteomes" id="UP000688137">
    <property type="component" value="Unassembled WGS sequence"/>
</dbReference>
<feature type="compositionally biased region" description="Basic residues" evidence="1">
    <location>
        <begin position="333"/>
        <end position="347"/>
    </location>
</feature>
<feature type="region of interest" description="Disordered" evidence="1">
    <location>
        <begin position="320"/>
        <end position="347"/>
    </location>
</feature>
<organism evidence="2 3">
    <name type="scientific">Paramecium primaurelia</name>
    <dbReference type="NCBI Taxonomy" id="5886"/>
    <lineage>
        <taxon>Eukaryota</taxon>
        <taxon>Sar</taxon>
        <taxon>Alveolata</taxon>
        <taxon>Ciliophora</taxon>
        <taxon>Intramacronucleata</taxon>
        <taxon>Oligohymenophorea</taxon>
        <taxon>Peniculida</taxon>
        <taxon>Parameciidae</taxon>
        <taxon>Paramecium</taxon>
    </lineage>
</organism>
<sequence length="347" mass="40522">MCTRIHASYNSNAMMYLKLREEGCEKNSARKFCRKQFCKIDQTQSSIGPPGHKILKILPDRLLGEKGWQHGFLMKYDLGVGYKESADLNEKFTPAEMAILKQYNEYEKKKNAVLLQKMMAVKKYADSLRPPKLDVFSKSYLQRVKQISQELRESQQKPKKYFEFGDMKFYALVDYFSRQGSKQDLMHINFDPIVKEDIKLKSENTHKVNTARTFRRMGTISNIEKEANFIMALQQQAPLGEDLEKIKQKPEVLSLLKLNHQKIDLAEEFNSTQYLFTPTNAQTQQINSVEDDAMKSFVQQFYSKQYDEKSNLLLPFKRNIRMRTQANSDSKKTPKKPTKKMKTQSIS</sequence>
<dbReference type="OMA" id="SKQYDER"/>
<evidence type="ECO:0000313" key="2">
    <source>
        <dbReference type="EMBL" id="CAD8083930.1"/>
    </source>
</evidence>
<name>A0A8S1MUQ8_PARPR</name>
<protein>
    <submittedName>
        <fullName evidence="2">Uncharacterized protein</fullName>
    </submittedName>
</protein>
<evidence type="ECO:0000313" key="3">
    <source>
        <dbReference type="Proteomes" id="UP000688137"/>
    </source>
</evidence>
<reference evidence="2" key="1">
    <citation type="submission" date="2021-01" db="EMBL/GenBank/DDBJ databases">
        <authorList>
            <consortium name="Genoscope - CEA"/>
            <person name="William W."/>
        </authorList>
    </citation>
    <scope>NUCLEOTIDE SEQUENCE</scope>
</reference>
<gene>
    <name evidence="2" type="ORF">PPRIM_AZ9-3.1.T0710079</name>
</gene>
<accession>A0A8S1MUQ8</accession>
<proteinExistence type="predicted"/>
<dbReference type="AlphaFoldDB" id="A0A8S1MUQ8"/>